<organism evidence="7 8">
    <name type="scientific">Phellinidium pouzarii</name>
    <dbReference type="NCBI Taxonomy" id="167371"/>
    <lineage>
        <taxon>Eukaryota</taxon>
        <taxon>Fungi</taxon>
        <taxon>Dikarya</taxon>
        <taxon>Basidiomycota</taxon>
        <taxon>Agaricomycotina</taxon>
        <taxon>Agaricomycetes</taxon>
        <taxon>Hymenochaetales</taxon>
        <taxon>Hymenochaetaceae</taxon>
        <taxon>Phellinidium</taxon>
    </lineage>
</organism>
<evidence type="ECO:0008006" key="9">
    <source>
        <dbReference type="Google" id="ProtNLM"/>
    </source>
</evidence>
<gene>
    <name evidence="7" type="ORF">EW145_g7423</name>
</gene>
<dbReference type="Proteomes" id="UP000308199">
    <property type="component" value="Unassembled WGS sequence"/>
</dbReference>
<evidence type="ECO:0000256" key="4">
    <source>
        <dbReference type="ARBA" id="ARBA00023136"/>
    </source>
</evidence>
<feature type="transmembrane region" description="Helical" evidence="6">
    <location>
        <begin position="403"/>
        <end position="428"/>
    </location>
</feature>
<protein>
    <recommendedName>
        <fullName evidence="9">Major facilitator superfamily (MFS) profile domain-containing protein</fullName>
    </recommendedName>
</protein>
<dbReference type="FunFam" id="1.20.1250.20:FF:000011">
    <property type="entry name" value="MFS multidrug transporter, putative"/>
    <property type="match status" value="1"/>
</dbReference>
<dbReference type="Gene3D" id="1.20.1250.20">
    <property type="entry name" value="MFS general substrate transporter like domains"/>
    <property type="match status" value="1"/>
</dbReference>
<feature type="non-terminal residue" evidence="7">
    <location>
        <position position="541"/>
    </location>
</feature>
<feature type="transmembrane region" description="Helical" evidence="6">
    <location>
        <begin position="345"/>
        <end position="366"/>
    </location>
</feature>
<reference evidence="7 8" key="1">
    <citation type="submission" date="2019-02" db="EMBL/GenBank/DDBJ databases">
        <title>Genome sequencing of the rare red list fungi Phellinidium pouzarii.</title>
        <authorList>
            <person name="Buettner E."/>
            <person name="Kellner H."/>
        </authorList>
    </citation>
    <scope>NUCLEOTIDE SEQUENCE [LARGE SCALE GENOMIC DNA]</scope>
    <source>
        <strain evidence="7 8">DSM 108285</strain>
    </source>
</reference>
<dbReference type="GO" id="GO:0005886">
    <property type="term" value="C:plasma membrane"/>
    <property type="evidence" value="ECO:0007669"/>
    <property type="project" value="TreeGrafter"/>
</dbReference>
<evidence type="ECO:0000313" key="8">
    <source>
        <dbReference type="Proteomes" id="UP000308199"/>
    </source>
</evidence>
<comment type="caution">
    <text evidence="7">The sequence shown here is derived from an EMBL/GenBank/DDBJ whole genome shotgun (WGS) entry which is preliminary data.</text>
</comment>
<dbReference type="PANTHER" id="PTHR23502">
    <property type="entry name" value="MAJOR FACILITATOR SUPERFAMILY"/>
    <property type="match status" value="1"/>
</dbReference>
<feature type="transmembrane region" description="Helical" evidence="6">
    <location>
        <begin position="158"/>
        <end position="177"/>
    </location>
</feature>
<feature type="region of interest" description="Disordered" evidence="5">
    <location>
        <begin position="1"/>
        <end position="20"/>
    </location>
</feature>
<dbReference type="CDD" id="cd17323">
    <property type="entry name" value="MFS_Tpo1_MDR_like"/>
    <property type="match status" value="1"/>
</dbReference>
<evidence type="ECO:0000256" key="6">
    <source>
        <dbReference type="SAM" id="Phobius"/>
    </source>
</evidence>
<evidence type="ECO:0000256" key="3">
    <source>
        <dbReference type="ARBA" id="ARBA00022989"/>
    </source>
</evidence>
<feature type="transmembrane region" description="Helical" evidence="6">
    <location>
        <begin position="266"/>
        <end position="285"/>
    </location>
</feature>
<dbReference type="SUPFAM" id="SSF103473">
    <property type="entry name" value="MFS general substrate transporter"/>
    <property type="match status" value="1"/>
</dbReference>
<keyword evidence="4 6" id="KW-0472">Membrane</keyword>
<feature type="transmembrane region" description="Helical" evidence="6">
    <location>
        <begin position="440"/>
        <end position="459"/>
    </location>
</feature>
<dbReference type="PANTHER" id="PTHR23502:SF173">
    <property type="entry name" value="MFS-MULTIDRUG-RESISTANCE TRANSPORTER-RELATED"/>
    <property type="match status" value="1"/>
</dbReference>
<dbReference type="GO" id="GO:0022857">
    <property type="term" value="F:transmembrane transporter activity"/>
    <property type="evidence" value="ECO:0007669"/>
    <property type="project" value="InterPro"/>
</dbReference>
<feature type="transmembrane region" description="Helical" evidence="6">
    <location>
        <begin position="95"/>
        <end position="113"/>
    </location>
</feature>
<evidence type="ECO:0000256" key="2">
    <source>
        <dbReference type="ARBA" id="ARBA00022692"/>
    </source>
</evidence>
<evidence type="ECO:0000256" key="1">
    <source>
        <dbReference type="ARBA" id="ARBA00004141"/>
    </source>
</evidence>
<feature type="transmembrane region" description="Helical" evidence="6">
    <location>
        <begin position="372"/>
        <end position="396"/>
    </location>
</feature>
<comment type="subcellular location">
    <subcellularLocation>
        <location evidence="1">Membrane</location>
        <topology evidence="1">Multi-pass membrane protein</topology>
    </subcellularLocation>
</comment>
<dbReference type="EMBL" id="SGPK01000737">
    <property type="protein sequence ID" value="THG98446.1"/>
    <property type="molecule type" value="Genomic_DNA"/>
</dbReference>
<keyword evidence="3 6" id="KW-1133">Transmembrane helix</keyword>
<name>A0A4S4KKB5_9AGAM</name>
<dbReference type="AlphaFoldDB" id="A0A4S4KKB5"/>
<dbReference type="InterPro" id="IPR011701">
    <property type="entry name" value="MFS"/>
</dbReference>
<keyword evidence="2 6" id="KW-0812">Transmembrane</keyword>
<proteinExistence type="predicted"/>
<dbReference type="OrthoDB" id="9986881at2759"/>
<feature type="transmembrane region" description="Helical" evidence="6">
    <location>
        <begin position="305"/>
        <end position="324"/>
    </location>
</feature>
<accession>A0A4S4KKB5</accession>
<dbReference type="InterPro" id="IPR036259">
    <property type="entry name" value="MFS_trans_sf"/>
</dbReference>
<evidence type="ECO:0000256" key="5">
    <source>
        <dbReference type="SAM" id="MobiDB-lite"/>
    </source>
</evidence>
<evidence type="ECO:0000313" key="7">
    <source>
        <dbReference type="EMBL" id="THG98446.1"/>
    </source>
</evidence>
<keyword evidence="8" id="KW-1185">Reference proteome</keyword>
<feature type="transmembrane region" description="Helical" evidence="6">
    <location>
        <begin position="189"/>
        <end position="209"/>
    </location>
</feature>
<feature type="transmembrane region" description="Helical" evidence="6">
    <location>
        <begin position="125"/>
        <end position="146"/>
    </location>
</feature>
<sequence>MEDSSQSTTATVVQDGDQSPNNLELEAAHELYPGPEVQEKDPFLVEFEPDDPLNPMRIIGPKCIICFFGTVRRSFKPDRSIRIFRGGCDAHRFTLRFWLLCRAIVLGPALRAVGCALSKNTASILIFRLLGGIFAAAPLTNSGALMADIWDAGTRGKAAAMFTVAPFAGPALGPLVGGYISTSGTSWRWLFWVLTMFAGSCLICIILFLPETYAPVIMISKAKALRLKTGDDGYRAPLENTEEESFARKLNNIVARPFRILIEEPMLIAITVYMSFVYGCLYLLFEAFPIVFTEGHHFSAGASGLMFLPLFVGAAGAVVFYLLLFDPRYERLIEVYKPNPVPPEYRLEVAIVGAPVFAISFFWFGWTSFPSISYWAPMLAGGGIGLSVVLIFLPLINYIIDSYLFLAASALAANTVVRSLFGAAFPLFATQMYDALNPRWASTLIGCVAVIMIPIPLLLKRSGVGSTKKQALDHITDLSVDDSYIRDLLKVVGAMDTIDTLRKDPAIWINYGFSLQSSSRKALASLADVQVNTLVQKIETA</sequence>
<dbReference type="Pfam" id="PF07690">
    <property type="entry name" value="MFS_1"/>
    <property type="match status" value="1"/>
</dbReference>